<protein>
    <submittedName>
        <fullName evidence="1">Uncharacterized protein</fullName>
    </submittedName>
</protein>
<dbReference type="OrthoDB" id="9959127at2"/>
<evidence type="ECO:0000313" key="2">
    <source>
        <dbReference type="Proteomes" id="UP000319143"/>
    </source>
</evidence>
<sequence>MIIVDAKDLEEDEAIVTILHEAGHAYLQYGSCPNVPKALMERQEHEYWDLVRKWLSDRFGSCIDQAERQGSGSRGIAE</sequence>
<reference evidence="1 2" key="1">
    <citation type="submission" date="2019-02" db="EMBL/GenBank/DDBJ databases">
        <title>Deep-cultivation of Planctomycetes and their phenomic and genomic characterization uncovers novel biology.</title>
        <authorList>
            <person name="Wiegand S."/>
            <person name="Jogler M."/>
            <person name="Boedeker C."/>
            <person name="Pinto D."/>
            <person name="Vollmers J."/>
            <person name="Rivas-Marin E."/>
            <person name="Kohn T."/>
            <person name="Peeters S.H."/>
            <person name="Heuer A."/>
            <person name="Rast P."/>
            <person name="Oberbeckmann S."/>
            <person name="Bunk B."/>
            <person name="Jeske O."/>
            <person name="Meyerdierks A."/>
            <person name="Storesund J.E."/>
            <person name="Kallscheuer N."/>
            <person name="Luecker S."/>
            <person name="Lage O.M."/>
            <person name="Pohl T."/>
            <person name="Merkel B.J."/>
            <person name="Hornburger P."/>
            <person name="Mueller R.-W."/>
            <person name="Bruemmer F."/>
            <person name="Labrenz M."/>
            <person name="Spormann A.M."/>
            <person name="Op Den Camp H."/>
            <person name="Overmann J."/>
            <person name="Amann R."/>
            <person name="Jetten M.S.M."/>
            <person name="Mascher T."/>
            <person name="Medema M.H."/>
            <person name="Devos D.P."/>
            <person name="Kaster A.-K."/>
            <person name="Ovreas L."/>
            <person name="Rohde M."/>
            <person name="Galperin M.Y."/>
            <person name="Jogler C."/>
        </authorList>
    </citation>
    <scope>NUCLEOTIDE SEQUENCE [LARGE SCALE GENOMIC DNA]</scope>
    <source>
        <strain evidence="1 2">Poly41</strain>
    </source>
</reference>
<gene>
    <name evidence="1" type="ORF">Poly41_59730</name>
</gene>
<dbReference type="RefSeq" id="WP_146530709.1">
    <property type="nucleotide sequence ID" value="NZ_SJPV01000015.1"/>
</dbReference>
<dbReference type="AlphaFoldDB" id="A0A5C6D4P0"/>
<comment type="caution">
    <text evidence="1">The sequence shown here is derived from an EMBL/GenBank/DDBJ whole genome shotgun (WGS) entry which is preliminary data.</text>
</comment>
<name>A0A5C6D4P0_9BACT</name>
<accession>A0A5C6D4P0</accession>
<dbReference type="Proteomes" id="UP000319143">
    <property type="component" value="Unassembled WGS sequence"/>
</dbReference>
<organism evidence="1 2">
    <name type="scientific">Novipirellula artificiosorum</name>
    <dbReference type="NCBI Taxonomy" id="2528016"/>
    <lineage>
        <taxon>Bacteria</taxon>
        <taxon>Pseudomonadati</taxon>
        <taxon>Planctomycetota</taxon>
        <taxon>Planctomycetia</taxon>
        <taxon>Pirellulales</taxon>
        <taxon>Pirellulaceae</taxon>
        <taxon>Novipirellula</taxon>
    </lineage>
</organism>
<keyword evidence="2" id="KW-1185">Reference proteome</keyword>
<proteinExistence type="predicted"/>
<evidence type="ECO:0000313" key="1">
    <source>
        <dbReference type="EMBL" id="TWU31738.1"/>
    </source>
</evidence>
<dbReference type="EMBL" id="SJPV01000015">
    <property type="protein sequence ID" value="TWU31738.1"/>
    <property type="molecule type" value="Genomic_DNA"/>
</dbReference>